<comment type="caution">
    <text evidence="1">The sequence shown here is derived from an EMBL/GenBank/DDBJ whole genome shotgun (WGS) entry which is preliminary data.</text>
</comment>
<sequence length="120" mass="13728">MVAMHSPKIVGLEVPNTKKDNQTGVITGYLFQEKFLTPNSDFPQTVYESFLQGCKVGPETPLFGKRKLDPKTNKPGPYVWETYDQVKTRVQNFSSGIEYLRKQHSLNEKCVAMACRHLLY</sequence>
<dbReference type="Proteomes" id="UP001165960">
    <property type="component" value="Unassembled WGS sequence"/>
</dbReference>
<name>A0ACC2T9P6_9FUNG</name>
<evidence type="ECO:0000313" key="1">
    <source>
        <dbReference type="EMBL" id="KAJ9071353.1"/>
    </source>
</evidence>
<keyword evidence="1" id="KW-0436">Ligase</keyword>
<proteinExistence type="predicted"/>
<dbReference type="EMBL" id="QTSX02003264">
    <property type="protein sequence ID" value="KAJ9071353.1"/>
    <property type="molecule type" value="Genomic_DNA"/>
</dbReference>
<dbReference type="EC" id="6.2.1.3" evidence="1"/>
<protein>
    <submittedName>
        <fullName evidence="1">Long-chain-fatty-acid--CoA ligase 6</fullName>
        <ecNumber evidence="1">6.2.1.3</ecNumber>
    </submittedName>
</protein>
<reference evidence="1" key="1">
    <citation type="submission" date="2022-04" db="EMBL/GenBank/DDBJ databases">
        <title>Genome of the entomopathogenic fungus Entomophthora muscae.</title>
        <authorList>
            <person name="Elya C."/>
            <person name="Lovett B.R."/>
            <person name="Lee E."/>
            <person name="Macias A.M."/>
            <person name="Hajek A.E."/>
            <person name="De Bivort B.L."/>
            <person name="Kasson M.T."/>
            <person name="De Fine Licht H.H."/>
            <person name="Stajich J.E."/>
        </authorList>
    </citation>
    <scope>NUCLEOTIDE SEQUENCE</scope>
    <source>
        <strain evidence="1">Berkeley</strain>
    </source>
</reference>
<evidence type="ECO:0000313" key="2">
    <source>
        <dbReference type="Proteomes" id="UP001165960"/>
    </source>
</evidence>
<gene>
    <name evidence="1" type="primary">ACSL6</name>
    <name evidence="1" type="ORF">DSO57_1037779</name>
</gene>
<organism evidence="1 2">
    <name type="scientific">Entomophthora muscae</name>
    <dbReference type="NCBI Taxonomy" id="34485"/>
    <lineage>
        <taxon>Eukaryota</taxon>
        <taxon>Fungi</taxon>
        <taxon>Fungi incertae sedis</taxon>
        <taxon>Zoopagomycota</taxon>
        <taxon>Entomophthoromycotina</taxon>
        <taxon>Entomophthoromycetes</taxon>
        <taxon>Entomophthorales</taxon>
        <taxon>Entomophthoraceae</taxon>
        <taxon>Entomophthora</taxon>
    </lineage>
</organism>
<accession>A0ACC2T9P6</accession>
<keyword evidence="2" id="KW-1185">Reference proteome</keyword>